<keyword evidence="3" id="KW-1185">Reference proteome</keyword>
<dbReference type="EMBL" id="FLOC01000018">
    <property type="protein sequence ID" value="SBS34408.1"/>
    <property type="molecule type" value="Genomic_DNA"/>
</dbReference>
<sequence>MSKKIRFAVLLSALFAAGVNAQPFAADMTRQQVQEDLAAWRQSGLEALSRGESGPDTFSPQYQAAFQRYLQLTQGDMYQAPSAGKTRAEVMADLELWKISGMHAFTSRGITTASHTQAYQQAYESYLQLKLGAAYKAPVALTRAQVKSDLADWQVAGMAGFWAGEQTPDTYSDAYRTAFETYQMLRNKK</sequence>
<dbReference type="InterPro" id="IPR025421">
    <property type="entry name" value="DUF4148"/>
</dbReference>
<dbReference type="AlphaFoldDB" id="A0A1A8TN94"/>
<evidence type="ECO:0000256" key="1">
    <source>
        <dbReference type="SAM" id="SignalP"/>
    </source>
</evidence>
<accession>A0A1A8TN94</accession>
<evidence type="ECO:0000313" key="2">
    <source>
        <dbReference type="EMBL" id="SBS34408.1"/>
    </source>
</evidence>
<protein>
    <recommendedName>
        <fullName evidence="4">DUF4148 domain-containing protein</fullName>
    </recommendedName>
</protein>
<proteinExistence type="predicted"/>
<keyword evidence="1" id="KW-0732">Signal</keyword>
<gene>
    <name evidence="2" type="ORF">MAQ5080_02860</name>
</gene>
<reference evidence="2 3" key="1">
    <citation type="submission" date="2016-06" db="EMBL/GenBank/DDBJ databases">
        <authorList>
            <person name="Kjaerup R.B."/>
            <person name="Dalgaard T.S."/>
            <person name="Juul-Madsen H.R."/>
        </authorList>
    </citation>
    <scope>NUCLEOTIDE SEQUENCE [LARGE SCALE GENOMIC DNA]</scope>
    <source>
        <strain evidence="2 3">CECT 5080</strain>
    </source>
</reference>
<dbReference type="GeneID" id="45733837"/>
<dbReference type="Pfam" id="PF13663">
    <property type="entry name" value="DUF4148"/>
    <property type="match status" value="1"/>
</dbReference>
<dbReference type="OrthoDB" id="7062301at2"/>
<name>A0A1A8TN94_9GAMM</name>
<feature type="signal peptide" evidence="1">
    <location>
        <begin position="1"/>
        <end position="21"/>
    </location>
</feature>
<feature type="chain" id="PRO_5008379162" description="DUF4148 domain-containing protein" evidence="1">
    <location>
        <begin position="22"/>
        <end position="189"/>
    </location>
</feature>
<evidence type="ECO:0000313" key="3">
    <source>
        <dbReference type="Proteomes" id="UP000092627"/>
    </source>
</evidence>
<dbReference type="Proteomes" id="UP000092627">
    <property type="component" value="Unassembled WGS sequence"/>
</dbReference>
<organism evidence="2 3">
    <name type="scientific">Marinomonas aquimarina</name>
    <dbReference type="NCBI Taxonomy" id="295068"/>
    <lineage>
        <taxon>Bacteria</taxon>
        <taxon>Pseudomonadati</taxon>
        <taxon>Pseudomonadota</taxon>
        <taxon>Gammaproteobacteria</taxon>
        <taxon>Oceanospirillales</taxon>
        <taxon>Oceanospirillaceae</taxon>
        <taxon>Marinomonas</taxon>
    </lineage>
</organism>
<dbReference type="RefSeq" id="WP_003821150.1">
    <property type="nucleotide sequence ID" value="NZ_FLOC01000018.1"/>
</dbReference>
<evidence type="ECO:0008006" key="4">
    <source>
        <dbReference type="Google" id="ProtNLM"/>
    </source>
</evidence>